<dbReference type="VEuPathDB" id="VectorBase:HLOH_058852"/>
<feature type="signal peptide" evidence="1">
    <location>
        <begin position="1"/>
        <end position="19"/>
    </location>
</feature>
<keyword evidence="3" id="KW-1185">Reference proteome</keyword>
<keyword evidence="1" id="KW-0732">Signal</keyword>
<dbReference type="OrthoDB" id="431626at2759"/>
<evidence type="ECO:0000256" key="1">
    <source>
        <dbReference type="SAM" id="SignalP"/>
    </source>
</evidence>
<dbReference type="Proteomes" id="UP000821853">
    <property type="component" value="Chromosome 9"/>
</dbReference>
<name>A0A9J6H434_HAELO</name>
<dbReference type="EMBL" id="JABSTR010000011">
    <property type="protein sequence ID" value="KAH9381404.1"/>
    <property type="molecule type" value="Genomic_DNA"/>
</dbReference>
<comment type="caution">
    <text evidence="2">The sequence shown here is derived from an EMBL/GenBank/DDBJ whole genome shotgun (WGS) entry which is preliminary data.</text>
</comment>
<gene>
    <name evidence="2" type="ORF">HPB48_009016</name>
</gene>
<proteinExistence type="predicted"/>
<protein>
    <submittedName>
        <fullName evidence="2">Uncharacterized protein</fullName>
    </submittedName>
</protein>
<feature type="chain" id="PRO_5039905302" evidence="1">
    <location>
        <begin position="20"/>
        <end position="109"/>
    </location>
</feature>
<accession>A0A9J6H434</accession>
<sequence length="109" mass="12378">MWYLTVCLSLCLFFQDEEWEEEGDMEGDSCHPIMSQFAPASDYAVFDTDGQEDDDDPDAMADPISSMDLQMCLVQFLRGLSQQPFYSKFSEHHTPQEVQVLQNAGVLLA</sequence>
<evidence type="ECO:0000313" key="2">
    <source>
        <dbReference type="EMBL" id="KAH9381404.1"/>
    </source>
</evidence>
<organism evidence="2 3">
    <name type="scientific">Haemaphysalis longicornis</name>
    <name type="common">Bush tick</name>
    <dbReference type="NCBI Taxonomy" id="44386"/>
    <lineage>
        <taxon>Eukaryota</taxon>
        <taxon>Metazoa</taxon>
        <taxon>Ecdysozoa</taxon>
        <taxon>Arthropoda</taxon>
        <taxon>Chelicerata</taxon>
        <taxon>Arachnida</taxon>
        <taxon>Acari</taxon>
        <taxon>Parasitiformes</taxon>
        <taxon>Ixodida</taxon>
        <taxon>Ixodoidea</taxon>
        <taxon>Ixodidae</taxon>
        <taxon>Haemaphysalinae</taxon>
        <taxon>Haemaphysalis</taxon>
    </lineage>
</organism>
<evidence type="ECO:0000313" key="3">
    <source>
        <dbReference type="Proteomes" id="UP000821853"/>
    </source>
</evidence>
<reference evidence="2 3" key="1">
    <citation type="journal article" date="2020" name="Cell">
        <title>Large-Scale Comparative Analyses of Tick Genomes Elucidate Their Genetic Diversity and Vector Capacities.</title>
        <authorList>
            <consortium name="Tick Genome and Microbiome Consortium (TIGMIC)"/>
            <person name="Jia N."/>
            <person name="Wang J."/>
            <person name="Shi W."/>
            <person name="Du L."/>
            <person name="Sun Y."/>
            <person name="Zhan W."/>
            <person name="Jiang J.F."/>
            <person name="Wang Q."/>
            <person name="Zhang B."/>
            <person name="Ji P."/>
            <person name="Bell-Sakyi L."/>
            <person name="Cui X.M."/>
            <person name="Yuan T.T."/>
            <person name="Jiang B.G."/>
            <person name="Yang W.F."/>
            <person name="Lam T.T."/>
            <person name="Chang Q.C."/>
            <person name="Ding S.J."/>
            <person name="Wang X.J."/>
            <person name="Zhu J.G."/>
            <person name="Ruan X.D."/>
            <person name="Zhao L."/>
            <person name="Wei J.T."/>
            <person name="Ye R.Z."/>
            <person name="Que T.C."/>
            <person name="Du C.H."/>
            <person name="Zhou Y.H."/>
            <person name="Cheng J.X."/>
            <person name="Dai P.F."/>
            <person name="Guo W.B."/>
            <person name="Han X.H."/>
            <person name="Huang E.J."/>
            <person name="Li L.F."/>
            <person name="Wei W."/>
            <person name="Gao Y.C."/>
            <person name="Liu J.Z."/>
            <person name="Shao H.Z."/>
            <person name="Wang X."/>
            <person name="Wang C.C."/>
            <person name="Yang T.C."/>
            <person name="Huo Q.B."/>
            <person name="Li W."/>
            <person name="Chen H.Y."/>
            <person name="Chen S.E."/>
            <person name="Zhou L.G."/>
            <person name="Ni X.B."/>
            <person name="Tian J.H."/>
            <person name="Sheng Y."/>
            <person name="Liu T."/>
            <person name="Pan Y.S."/>
            <person name="Xia L.Y."/>
            <person name="Li J."/>
            <person name="Zhao F."/>
            <person name="Cao W.C."/>
        </authorList>
    </citation>
    <scope>NUCLEOTIDE SEQUENCE [LARGE SCALE GENOMIC DNA]</scope>
    <source>
        <strain evidence="2">HaeL-2018</strain>
    </source>
</reference>
<dbReference type="AlphaFoldDB" id="A0A9J6H434"/>